<dbReference type="GO" id="GO:0016987">
    <property type="term" value="F:sigma factor activity"/>
    <property type="evidence" value="ECO:0007669"/>
    <property type="project" value="UniProtKB-KW"/>
</dbReference>
<dbReference type="GO" id="GO:0006352">
    <property type="term" value="P:DNA-templated transcription initiation"/>
    <property type="evidence" value="ECO:0007669"/>
    <property type="project" value="InterPro"/>
</dbReference>
<dbReference type="InterPro" id="IPR013324">
    <property type="entry name" value="RNA_pol_sigma_r3/r4-like"/>
</dbReference>
<dbReference type="InterPro" id="IPR007627">
    <property type="entry name" value="RNA_pol_sigma70_r2"/>
</dbReference>
<evidence type="ECO:0000256" key="4">
    <source>
        <dbReference type="ARBA" id="ARBA00023125"/>
    </source>
</evidence>
<dbReference type="OrthoDB" id="9808901at2"/>
<dbReference type="InterPro" id="IPR013325">
    <property type="entry name" value="RNA_pol_sigma_r2"/>
</dbReference>
<accession>A0A1G9X9Q2</accession>
<evidence type="ECO:0000256" key="3">
    <source>
        <dbReference type="ARBA" id="ARBA00023082"/>
    </source>
</evidence>
<feature type="domain" description="RNA polymerase sigma factor 70 region 4 type 2" evidence="7">
    <location>
        <begin position="123"/>
        <end position="175"/>
    </location>
</feature>
<dbReference type="Gene3D" id="1.10.10.10">
    <property type="entry name" value="Winged helix-like DNA-binding domain superfamily/Winged helix DNA-binding domain"/>
    <property type="match status" value="1"/>
</dbReference>
<evidence type="ECO:0000256" key="1">
    <source>
        <dbReference type="ARBA" id="ARBA00010641"/>
    </source>
</evidence>
<dbReference type="PANTHER" id="PTHR43133:SF8">
    <property type="entry name" value="RNA POLYMERASE SIGMA FACTOR HI_1459-RELATED"/>
    <property type="match status" value="1"/>
</dbReference>
<protein>
    <submittedName>
        <fullName evidence="8">RNA polymerase sigma-70 factor, ECF subfamily</fullName>
    </submittedName>
</protein>
<keyword evidence="2" id="KW-0805">Transcription regulation</keyword>
<dbReference type="EMBL" id="FNID01000008">
    <property type="protein sequence ID" value="SDM93464.1"/>
    <property type="molecule type" value="Genomic_DNA"/>
</dbReference>
<dbReference type="STRING" id="258515.SAMN05192585_1087"/>
<keyword evidence="9" id="KW-1185">Reference proteome</keyword>
<keyword evidence="5" id="KW-0804">Transcription</keyword>
<dbReference type="Pfam" id="PF04542">
    <property type="entry name" value="Sigma70_r2"/>
    <property type="match status" value="1"/>
</dbReference>
<dbReference type="PANTHER" id="PTHR43133">
    <property type="entry name" value="RNA POLYMERASE ECF-TYPE SIGMA FACTO"/>
    <property type="match status" value="1"/>
</dbReference>
<dbReference type="GO" id="GO:0003677">
    <property type="term" value="F:DNA binding"/>
    <property type="evidence" value="ECO:0007669"/>
    <property type="project" value="UniProtKB-KW"/>
</dbReference>
<gene>
    <name evidence="8" type="ORF">SAMN05192585_1087</name>
</gene>
<evidence type="ECO:0000256" key="2">
    <source>
        <dbReference type="ARBA" id="ARBA00023015"/>
    </source>
</evidence>
<keyword evidence="4" id="KW-0238">DNA-binding</keyword>
<keyword evidence="3" id="KW-0731">Sigma factor</keyword>
<proteinExistence type="inferred from homology"/>
<evidence type="ECO:0000313" key="8">
    <source>
        <dbReference type="EMBL" id="SDM93464.1"/>
    </source>
</evidence>
<name>A0A1G9X9Q2_9FIRM</name>
<dbReference type="AlphaFoldDB" id="A0A1G9X9Q2"/>
<dbReference type="InterPro" id="IPR036388">
    <property type="entry name" value="WH-like_DNA-bd_sf"/>
</dbReference>
<dbReference type="InterPro" id="IPR013249">
    <property type="entry name" value="RNA_pol_sigma70_r4_t2"/>
</dbReference>
<dbReference type="Gene3D" id="1.10.1740.10">
    <property type="match status" value="1"/>
</dbReference>
<evidence type="ECO:0000259" key="6">
    <source>
        <dbReference type="Pfam" id="PF04542"/>
    </source>
</evidence>
<organism evidence="8 9">
    <name type="scientific">Acetanaerobacterium elongatum</name>
    <dbReference type="NCBI Taxonomy" id="258515"/>
    <lineage>
        <taxon>Bacteria</taxon>
        <taxon>Bacillati</taxon>
        <taxon>Bacillota</taxon>
        <taxon>Clostridia</taxon>
        <taxon>Eubacteriales</taxon>
        <taxon>Oscillospiraceae</taxon>
        <taxon>Acetanaerobacterium</taxon>
    </lineage>
</organism>
<comment type="similarity">
    <text evidence="1">Belongs to the sigma-70 factor family. ECF subfamily.</text>
</comment>
<reference evidence="8 9" key="1">
    <citation type="submission" date="2016-10" db="EMBL/GenBank/DDBJ databases">
        <authorList>
            <person name="de Groot N.N."/>
        </authorList>
    </citation>
    <scope>NUCLEOTIDE SEQUENCE [LARGE SCALE GENOMIC DNA]</scope>
    <source>
        <strain evidence="8 9">CGMCC 1.5012</strain>
    </source>
</reference>
<dbReference type="SUPFAM" id="SSF88659">
    <property type="entry name" value="Sigma3 and sigma4 domains of RNA polymerase sigma factors"/>
    <property type="match status" value="1"/>
</dbReference>
<evidence type="ECO:0000259" key="7">
    <source>
        <dbReference type="Pfam" id="PF08281"/>
    </source>
</evidence>
<dbReference type="SUPFAM" id="SSF88946">
    <property type="entry name" value="Sigma2 domain of RNA polymerase sigma factors"/>
    <property type="match status" value="1"/>
</dbReference>
<feature type="domain" description="RNA polymerase sigma-70 region 2" evidence="6">
    <location>
        <begin position="28"/>
        <end position="83"/>
    </location>
</feature>
<dbReference type="NCBIfam" id="TIGR02937">
    <property type="entry name" value="sigma70-ECF"/>
    <property type="match status" value="1"/>
</dbReference>
<dbReference type="InterPro" id="IPR014284">
    <property type="entry name" value="RNA_pol_sigma-70_dom"/>
</dbReference>
<evidence type="ECO:0000313" key="9">
    <source>
        <dbReference type="Proteomes" id="UP000199182"/>
    </source>
</evidence>
<dbReference type="InterPro" id="IPR039425">
    <property type="entry name" value="RNA_pol_sigma-70-like"/>
</dbReference>
<evidence type="ECO:0000256" key="5">
    <source>
        <dbReference type="ARBA" id="ARBA00023163"/>
    </source>
</evidence>
<dbReference type="Pfam" id="PF08281">
    <property type="entry name" value="Sigma70_r4_2"/>
    <property type="match status" value="1"/>
</dbReference>
<dbReference type="Proteomes" id="UP000199182">
    <property type="component" value="Unassembled WGS sequence"/>
</dbReference>
<sequence length="186" mass="21911">MEDSEIVELYWERCETAITQTASKYGEYCRYISYSILHNREDAEECVSDTYLRAWNAMPQHRPNCLSAFLGKITRNLAFNRYKGYSAEKRGKGQIPLVLSELEDCLPSLSGMEQAIDERALSEAINRFLSVMPQRNRMLFIRRYWYTSPLKEIAQEYGMNENSVKSILFRERYRLKSFLEKEGIEL</sequence>
<dbReference type="RefSeq" id="WP_092638667.1">
    <property type="nucleotide sequence ID" value="NZ_FNID01000008.1"/>
</dbReference>